<feature type="active site" evidence="6">
    <location>
        <position position="298"/>
    </location>
</feature>
<evidence type="ECO:0000256" key="6">
    <source>
        <dbReference type="PIRSR" id="PIRSR017250-50"/>
    </source>
</evidence>
<dbReference type="GO" id="GO:0000214">
    <property type="term" value="C:tRNA-intron endonuclease complex"/>
    <property type="evidence" value="ECO:0007669"/>
    <property type="project" value="InterPro"/>
</dbReference>
<dbReference type="InterPro" id="IPR059049">
    <property type="entry name" value="TSEN34_N"/>
</dbReference>
<accession>A0A1K0FWX7</accession>
<dbReference type="PIRSF" id="PIRSF017250">
    <property type="entry name" value="tRNA_splic_SEN34"/>
    <property type="match status" value="1"/>
</dbReference>
<gene>
    <name evidence="10" type="ORF">UBRO2_05004</name>
    <name evidence="9" type="ORF">UBRO_00756</name>
</gene>
<proteinExistence type="inferred from homology"/>
<evidence type="ECO:0000256" key="3">
    <source>
        <dbReference type="ARBA" id="ARBA00022694"/>
    </source>
</evidence>
<reference evidence="10" key="3">
    <citation type="submission" date="2018-08" db="EMBL/GenBank/DDBJ databases">
        <authorList>
            <person name="Guldener U."/>
        </authorList>
    </citation>
    <scope>NUCLEOTIDE SEQUENCE</scope>
    <source>
        <strain evidence="10">UB2</strain>
    </source>
</reference>
<keyword evidence="3" id="KW-0819">tRNA processing</keyword>
<keyword evidence="4" id="KW-0456">Lyase</keyword>
<dbReference type="GO" id="GO:0000379">
    <property type="term" value="P:tRNA-type intron splice site recognition and cleavage"/>
    <property type="evidence" value="ECO:0007669"/>
    <property type="project" value="InterPro"/>
</dbReference>
<keyword evidence="9" id="KW-0378">Hydrolase</keyword>
<evidence type="ECO:0000313" key="9">
    <source>
        <dbReference type="EMBL" id="SAM68642.1"/>
    </source>
</evidence>
<name>A0A1K0FWX7_9BASI</name>
<evidence type="ECO:0000259" key="8">
    <source>
        <dbReference type="Pfam" id="PF26577"/>
    </source>
</evidence>
<dbReference type="SUPFAM" id="SSF53032">
    <property type="entry name" value="tRNA-intron endonuclease catalytic domain-like"/>
    <property type="match status" value="1"/>
</dbReference>
<protein>
    <recommendedName>
        <fullName evidence="2">tRNA-intron lyase</fullName>
        <ecNumber evidence="2">4.6.1.16</ecNumber>
    </recommendedName>
</protein>
<evidence type="ECO:0000313" key="11">
    <source>
        <dbReference type="Proteomes" id="UP000179920"/>
    </source>
</evidence>
<evidence type="ECO:0000256" key="2">
    <source>
        <dbReference type="ARBA" id="ARBA00012573"/>
    </source>
</evidence>
<dbReference type="CDD" id="cd22363">
    <property type="entry name" value="tRNA-intron_lyase_C"/>
    <property type="match status" value="1"/>
</dbReference>
<dbReference type="InterPro" id="IPR036167">
    <property type="entry name" value="tRNA_intron_Endo_cat-like_sf"/>
</dbReference>
<feature type="domain" description="tRNA intron endonuclease catalytic" evidence="7">
    <location>
        <begin position="241"/>
        <end position="307"/>
    </location>
</feature>
<dbReference type="OrthoDB" id="48041at2759"/>
<keyword evidence="9" id="KW-0540">Nuclease</keyword>
<dbReference type="PANTHER" id="PTHR13070:SF0">
    <property type="entry name" value="TRNA-SPLICING ENDONUCLEASE SUBUNIT SEN34"/>
    <property type="match status" value="1"/>
</dbReference>
<evidence type="ECO:0000313" key="10">
    <source>
        <dbReference type="EMBL" id="SYW82882.1"/>
    </source>
</evidence>
<dbReference type="Proteomes" id="UP000179920">
    <property type="component" value="Chromosome II"/>
</dbReference>
<dbReference type="EMBL" id="ULHB01000135">
    <property type="protein sequence ID" value="SYW82882.1"/>
    <property type="molecule type" value="Genomic_DNA"/>
</dbReference>
<dbReference type="Pfam" id="PF01974">
    <property type="entry name" value="tRNA_int_endo"/>
    <property type="match status" value="1"/>
</dbReference>
<comment type="similarity">
    <text evidence="1">Belongs to the tRNA-intron endonuclease family.</text>
</comment>
<dbReference type="InterPro" id="IPR011856">
    <property type="entry name" value="tRNA_endonuc-like_dom_sf"/>
</dbReference>
<evidence type="ECO:0000256" key="1">
    <source>
        <dbReference type="ARBA" id="ARBA00008078"/>
    </source>
</evidence>
<feature type="active site" evidence="6">
    <location>
        <position position="267"/>
    </location>
</feature>
<dbReference type="Pfam" id="PF26577">
    <property type="entry name" value="TSEN34_N"/>
    <property type="match status" value="1"/>
</dbReference>
<dbReference type="PANTHER" id="PTHR13070">
    <property type="entry name" value="TRNA-SPLICING ENDONUCLEASE SUBUNIT SEN34-RELATED"/>
    <property type="match status" value="1"/>
</dbReference>
<feature type="domain" description="TSEN34 N-terminal" evidence="8">
    <location>
        <begin position="67"/>
        <end position="127"/>
    </location>
</feature>
<evidence type="ECO:0000256" key="5">
    <source>
        <dbReference type="ARBA" id="ARBA00034031"/>
    </source>
</evidence>
<dbReference type="Gene3D" id="3.40.1350.10">
    <property type="match status" value="1"/>
</dbReference>
<feature type="active site" evidence="6">
    <location>
        <position position="259"/>
    </location>
</feature>
<evidence type="ECO:0000259" key="7">
    <source>
        <dbReference type="Pfam" id="PF01974"/>
    </source>
</evidence>
<reference evidence="9" key="1">
    <citation type="submission" date="2016-04" db="EMBL/GenBank/DDBJ databases">
        <authorList>
            <person name="Evans L.H."/>
            <person name="Alamgir A."/>
            <person name="Owens N."/>
            <person name="Weber N.D."/>
            <person name="Virtaneva K."/>
            <person name="Barbian K."/>
            <person name="Babar A."/>
            <person name="Rosenke K."/>
        </authorList>
    </citation>
    <scope>NUCLEOTIDE SEQUENCE</scope>
    <source>
        <strain evidence="9">UB2112</strain>
    </source>
</reference>
<keyword evidence="9" id="KW-0255">Endonuclease</keyword>
<reference evidence="11" key="2">
    <citation type="submission" date="2016-04" db="EMBL/GenBank/DDBJ databases">
        <authorList>
            <person name="Guldener U."/>
            <person name="Guldener U."/>
        </authorList>
    </citation>
    <scope>NUCLEOTIDE SEQUENCE [LARGE SCALE GENOMIC DNA]</scope>
    <source>
        <strain evidence="11">UB2112</strain>
    </source>
</reference>
<organism evidence="9 11">
    <name type="scientific">Ustilago bromivora</name>
    <dbReference type="NCBI Taxonomy" id="307758"/>
    <lineage>
        <taxon>Eukaryota</taxon>
        <taxon>Fungi</taxon>
        <taxon>Dikarya</taxon>
        <taxon>Basidiomycota</taxon>
        <taxon>Ustilaginomycotina</taxon>
        <taxon>Ustilaginomycetes</taxon>
        <taxon>Ustilaginales</taxon>
        <taxon>Ustilaginaceae</taxon>
        <taxon>Ustilago</taxon>
    </lineage>
</organism>
<dbReference type="AlphaFoldDB" id="A0A1K0FWX7"/>
<keyword evidence="12" id="KW-1185">Reference proteome</keyword>
<dbReference type="GO" id="GO:0003676">
    <property type="term" value="F:nucleic acid binding"/>
    <property type="evidence" value="ECO:0007669"/>
    <property type="project" value="InterPro"/>
</dbReference>
<evidence type="ECO:0000313" key="12">
    <source>
        <dbReference type="Proteomes" id="UP000658997"/>
    </source>
</evidence>
<dbReference type="EC" id="4.6.1.16" evidence="2"/>
<dbReference type="EMBL" id="LT558118">
    <property type="protein sequence ID" value="SAM68642.1"/>
    <property type="molecule type" value="Genomic_DNA"/>
</dbReference>
<dbReference type="InterPro" id="IPR006677">
    <property type="entry name" value="tRNA_intron_Endonuc_cat-like"/>
</dbReference>
<dbReference type="GO" id="GO:0000213">
    <property type="term" value="F:tRNA-intron lyase activity"/>
    <property type="evidence" value="ECO:0007669"/>
    <property type="project" value="UniProtKB-EC"/>
</dbReference>
<evidence type="ECO:0000256" key="4">
    <source>
        <dbReference type="ARBA" id="ARBA00023239"/>
    </source>
</evidence>
<dbReference type="InterPro" id="IPR016690">
    <property type="entry name" value="TSEN34"/>
</dbReference>
<dbReference type="Proteomes" id="UP000658997">
    <property type="component" value="Unassembled WGS sequence"/>
</dbReference>
<sequence length="371" mass="40506">MASIPAQPNAASTSSIAVAETTISNLTTRFPGKVQIHLHPSSSLPSAITSPSDSDTHSPNINADLPVPLLWTVESLKLLRSYGLTGSFTGTLAQFPQQNIFLGLPIQLLPEEVVYLLRRDLAVIVDEASSYRPNTKEELKEVEKVIEEDRKSEQLSAWHERQLLRAKHSKSPLNPLYSSPPSEKNLNGLPWHYTIPTTSSRLPWYAPVTYTTLSSIQSLFPYPTTEAEIASVGLFEYLVGDKGMWCMNGLRFGGAFAVYPGDPLRYHSHYTAQLVLEKENIALTSLVANGRLGTAVKKTHLLCCVENFDAKLGLEEVGSGSGEKGGRKVLSSLRAGLFDNAPSKEGEAVREGGRKFAAYNVFSLAWAGFGT</sequence>
<comment type="catalytic activity">
    <reaction evidence="5">
        <text>pretRNA = a 3'-half-tRNA molecule with a 5'-OH end + a 5'-half-tRNA molecule with a 2',3'-cyclic phosphate end + an intron with a 2',3'-cyclic phosphate and a 5'-hydroxyl terminus.</text>
        <dbReference type="EC" id="4.6.1.16"/>
    </reaction>
</comment>